<dbReference type="Gene3D" id="1.10.10.10">
    <property type="entry name" value="Winged helix-like DNA-binding domain superfamily/Winged helix DNA-binding domain"/>
    <property type="match status" value="1"/>
</dbReference>
<evidence type="ECO:0000256" key="1">
    <source>
        <dbReference type="ARBA" id="ARBA00023015"/>
    </source>
</evidence>
<accession>A0ABT8DXV8</accession>
<dbReference type="PANTHER" id="PTHR35790:SF4">
    <property type="entry name" value="HTH-TYPE TRANSCRIPTIONAL REGULATOR PCHR"/>
    <property type="match status" value="1"/>
</dbReference>
<reference evidence="5 6" key="1">
    <citation type="submission" date="2023-06" db="EMBL/GenBank/DDBJ databases">
        <title>Pelomonas sp. PFR6 16S ribosomal RNA gene Genome sequencing and assembly.</title>
        <authorList>
            <person name="Woo H."/>
        </authorList>
    </citation>
    <scope>NUCLEOTIDE SEQUENCE [LARGE SCALE GENOMIC DNA]</scope>
    <source>
        <strain evidence="5 6">PFR6</strain>
    </source>
</reference>
<dbReference type="InterPro" id="IPR052067">
    <property type="entry name" value="Metal_resp_HTH_trans_reg"/>
</dbReference>
<evidence type="ECO:0000313" key="6">
    <source>
        <dbReference type="Proteomes" id="UP001228044"/>
    </source>
</evidence>
<keyword evidence="1" id="KW-0805">Transcription regulation</keyword>
<dbReference type="PANTHER" id="PTHR35790">
    <property type="entry name" value="HTH-TYPE TRANSCRIPTIONAL REGULATOR PCHR"/>
    <property type="match status" value="1"/>
</dbReference>
<gene>
    <name evidence="5" type="ORF">QWJ38_19660</name>
</gene>
<dbReference type="EMBL" id="JAUHHC010000005">
    <property type="protein sequence ID" value="MDN3922513.1"/>
    <property type="molecule type" value="Genomic_DNA"/>
</dbReference>
<comment type="caution">
    <text evidence="5">The sequence shown here is derived from an EMBL/GenBank/DDBJ whole genome shotgun (WGS) entry which is preliminary data.</text>
</comment>
<name>A0ABT8DXV8_9BURK</name>
<feature type="domain" description="HTH marR-type" evidence="4">
    <location>
        <begin position="1"/>
        <end position="153"/>
    </location>
</feature>
<evidence type="ECO:0000313" key="5">
    <source>
        <dbReference type="EMBL" id="MDN3922513.1"/>
    </source>
</evidence>
<protein>
    <submittedName>
        <fullName evidence="5">MarR family winged helix-turn-helix transcriptional regulator</fullName>
    </submittedName>
</protein>
<dbReference type="PROSITE" id="PS50995">
    <property type="entry name" value="HTH_MARR_2"/>
    <property type="match status" value="1"/>
</dbReference>
<keyword evidence="6" id="KW-1185">Reference proteome</keyword>
<organism evidence="5 6">
    <name type="scientific">Roseateles violae</name>
    <dbReference type="NCBI Taxonomy" id="3058042"/>
    <lineage>
        <taxon>Bacteria</taxon>
        <taxon>Pseudomonadati</taxon>
        <taxon>Pseudomonadota</taxon>
        <taxon>Betaproteobacteria</taxon>
        <taxon>Burkholderiales</taxon>
        <taxon>Sphaerotilaceae</taxon>
        <taxon>Roseateles</taxon>
    </lineage>
</organism>
<keyword evidence="2" id="KW-0238">DNA-binding</keyword>
<proteinExistence type="predicted"/>
<keyword evidence="3" id="KW-0804">Transcription</keyword>
<dbReference type="InterPro" id="IPR036388">
    <property type="entry name" value="WH-like_DNA-bd_sf"/>
</dbReference>
<dbReference type="PRINTS" id="PR00598">
    <property type="entry name" value="HTHMARR"/>
</dbReference>
<sequence length="158" mass="17687">MDLPDSWRDPLPDGSTLAIRDFPGVLMVGTATAIQRNLTKPALDVFELGLPEWRLLSFLHENGRSIAGEIASRTWMDKAQISRVLDALVARGLVQRDSDPQHKQRLLVELTNRGRQLQAQSFKATRGRQSELLTVLALSERKALFSALKKLQRFAEAA</sequence>
<dbReference type="InterPro" id="IPR000835">
    <property type="entry name" value="HTH_MarR-typ"/>
</dbReference>
<dbReference type="Pfam" id="PF12802">
    <property type="entry name" value="MarR_2"/>
    <property type="match status" value="1"/>
</dbReference>
<evidence type="ECO:0000256" key="2">
    <source>
        <dbReference type="ARBA" id="ARBA00023125"/>
    </source>
</evidence>
<dbReference type="SUPFAM" id="SSF46785">
    <property type="entry name" value="Winged helix' DNA-binding domain"/>
    <property type="match status" value="1"/>
</dbReference>
<dbReference type="SMART" id="SM00347">
    <property type="entry name" value="HTH_MARR"/>
    <property type="match status" value="1"/>
</dbReference>
<evidence type="ECO:0000259" key="4">
    <source>
        <dbReference type="PROSITE" id="PS50995"/>
    </source>
</evidence>
<dbReference type="RefSeq" id="WP_290360814.1">
    <property type="nucleotide sequence ID" value="NZ_JAUHHC010000005.1"/>
</dbReference>
<evidence type="ECO:0000256" key="3">
    <source>
        <dbReference type="ARBA" id="ARBA00023163"/>
    </source>
</evidence>
<dbReference type="InterPro" id="IPR036390">
    <property type="entry name" value="WH_DNA-bd_sf"/>
</dbReference>
<dbReference type="Proteomes" id="UP001228044">
    <property type="component" value="Unassembled WGS sequence"/>
</dbReference>